<reference evidence="1" key="1">
    <citation type="submission" date="2021-06" db="EMBL/GenBank/DDBJ databases">
        <authorList>
            <consortium name="Wellcome Sanger Institute Data Sharing"/>
        </authorList>
    </citation>
    <scope>NUCLEOTIDE SEQUENCE [LARGE SCALE GENOMIC DNA]</scope>
</reference>
<dbReference type="Ensembl" id="ENSECRT00000007870.1">
    <property type="protein sequence ID" value="ENSECRP00000007747.1"/>
    <property type="gene ID" value="ENSECRG00000005169.1"/>
</dbReference>
<dbReference type="PANTHER" id="PTHR46066">
    <property type="entry name" value="CHITINASE DOMAIN-CONTAINING PROTEIN 1 FAMILY MEMBER"/>
    <property type="match status" value="1"/>
</dbReference>
<proteinExistence type="predicted"/>
<dbReference type="GO" id="GO:0070492">
    <property type="term" value="F:oligosaccharide binding"/>
    <property type="evidence" value="ECO:0007669"/>
    <property type="project" value="TreeGrafter"/>
</dbReference>
<keyword evidence="2" id="KW-1185">Reference proteome</keyword>
<dbReference type="Gene3D" id="1.10.8.360">
    <property type="entry name" value="3,6-anhydro-alpha-l-galactosidase"/>
    <property type="match status" value="1"/>
</dbReference>
<dbReference type="Gene3D" id="3.20.20.80">
    <property type="entry name" value="Glycosidases"/>
    <property type="match status" value="1"/>
</dbReference>
<dbReference type="AlphaFoldDB" id="A0A8C4RVZ1"/>
<dbReference type="GO" id="GO:0012505">
    <property type="term" value="C:endomembrane system"/>
    <property type="evidence" value="ECO:0007669"/>
    <property type="project" value="TreeGrafter"/>
</dbReference>
<evidence type="ECO:0000313" key="2">
    <source>
        <dbReference type="Proteomes" id="UP000694620"/>
    </source>
</evidence>
<dbReference type="PANTHER" id="PTHR46066:SF2">
    <property type="entry name" value="CHITINASE DOMAIN-CONTAINING PROTEIN 1"/>
    <property type="match status" value="1"/>
</dbReference>
<evidence type="ECO:0000313" key="1">
    <source>
        <dbReference type="Ensembl" id="ENSECRP00000007747.1"/>
    </source>
</evidence>
<dbReference type="Proteomes" id="UP000694620">
    <property type="component" value="Chromosome 2"/>
</dbReference>
<accession>A0A8C4RVZ1</accession>
<reference evidence="1" key="2">
    <citation type="submission" date="2025-08" db="UniProtKB">
        <authorList>
            <consortium name="Ensembl"/>
        </authorList>
    </citation>
    <scope>IDENTIFICATION</scope>
</reference>
<organism evidence="1 2">
    <name type="scientific">Erpetoichthys calabaricus</name>
    <name type="common">Rope fish</name>
    <name type="synonym">Calamoichthys calabaricus</name>
    <dbReference type="NCBI Taxonomy" id="27687"/>
    <lineage>
        <taxon>Eukaryota</taxon>
        <taxon>Metazoa</taxon>
        <taxon>Chordata</taxon>
        <taxon>Craniata</taxon>
        <taxon>Vertebrata</taxon>
        <taxon>Euteleostomi</taxon>
        <taxon>Actinopterygii</taxon>
        <taxon>Polypteriformes</taxon>
        <taxon>Polypteridae</taxon>
        <taxon>Erpetoichthys</taxon>
    </lineage>
</organism>
<dbReference type="GeneTree" id="ENSGT00990000205368"/>
<name>A0A8C4RVZ1_ERPCA</name>
<reference evidence="1" key="3">
    <citation type="submission" date="2025-09" db="UniProtKB">
        <authorList>
            <consortium name="Ensembl"/>
        </authorList>
    </citation>
    <scope>IDENTIFICATION</scope>
</reference>
<sequence>MLLGQRALKSLRHIQYLASFSSSAQERGLVVTDPKAKDIVKEHWRYSADKANERHFQGDVLGYITPWNGHGYDIAKMFGSKFTSMSPVWLQIRRRGKESYHITGLHDVDQGRMPKWCNFYTYVCDTFDFLTNVASRKSASRYIKTVLTGVPNQSAQCV</sequence>
<protein>
    <submittedName>
        <fullName evidence="1">Uncharacterized protein</fullName>
    </submittedName>
</protein>